<dbReference type="GO" id="GO:0006508">
    <property type="term" value="P:proteolysis"/>
    <property type="evidence" value="ECO:0007669"/>
    <property type="project" value="UniProtKB-KW"/>
</dbReference>
<feature type="region of interest" description="Disordered" evidence="17">
    <location>
        <begin position="597"/>
        <end position="632"/>
    </location>
</feature>
<organism evidence="19 20">
    <name type="scientific">Flexistipes sinusarabici</name>
    <dbReference type="NCBI Taxonomy" id="2352"/>
    <lineage>
        <taxon>Bacteria</taxon>
        <taxon>Pseudomonadati</taxon>
        <taxon>Deferribacterota</taxon>
        <taxon>Deferribacteres</taxon>
        <taxon>Deferribacterales</taxon>
        <taxon>Flexistipitaceae</taxon>
        <taxon>Flexistipes</taxon>
    </lineage>
</organism>
<sequence length="632" mass="70082">MKNNFFKNITLWFVIALLMVMMFNFFNTGQGVREKISYTAFLEKVQKGNIRTVVIKEQHVTGEFADGTQFETYAPKDSGMVSILRENNVQIFAKPPEQNPWYVQVLISWLPFILLIGIWIFFMRQMQGGSGKAFNFGKSKAKLLTKDQQKVTFKDVAGADEAKEELEEIIEFLKEPQKFQKLGGRIPKGVLLVGPPGTGKTLLAKAVAGEAGVPYFSISGSDFVEMFVGVGASRVRDLFEQGKKNAPCIIFMDELDAVGRHRGAGLGGGHDEREQTLNQLLVEMDGFESTEGVILIAATNRPDVLDPALLRPGRFDRQVVVPPPDRKGRFEILKVHAKKIPLSDDVDLDVVAKGTPGFAGAELANLVNEASLLAARQNRDKVTMDDFEEAKDKVMMGKERRSIVISDEEKKNTAYHEAGHAIVAILTPGADPLHKVSIIPRGMALGVTQQLPEDDRYMHTKEYLLGRLAVLMGGRAAEELVFDRLTTGAGNDISRATDIARKMVCSWGMSSKIGPLFFGKKDDAVFLGKEISSSKDYSEKTAVMIDEEIKTIVSNSYKKATNILKENFNLLEQTAQLLLEKETIENKDIQNLIKKLDEEGKKEVSGENESKNEDSEKGGNVEDESVPPTDQQ</sequence>
<keyword evidence="6 15" id="KW-0479">Metal-binding</keyword>
<evidence type="ECO:0000256" key="9">
    <source>
        <dbReference type="ARBA" id="ARBA00022833"/>
    </source>
</evidence>
<keyword evidence="8 15" id="KW-0378">Hydrolase</keyword>
<dbReference type="SUPFAM" id="SSF140990">
    <property type="entry name" value="FtsH protease domain-like"/>
    <property type="match status" value="1"/>
</dbReference>
<evidence type="ECO:0000259" key="18">
    <source>
        <dbReference type="SMART" id="SM00382"/>
    </source>
</evidence>
<keyword evidence="9 15" id="KW-0862">Zinc</keyword>
<dbReference type="Proteomes" id="UP000323337">
    <property type="component" value="Unassembled WGS sequence"/>
</dbReference>
<dbReference type="RefSeq" id="WP_369693779.1">
    <property type="nucleotide sequence ID" value="NZ_VSIV01000317.1"/>
</dbReference>
<feature type="compositionally biased region" description="Basic and acidic residues" evidence="17">
    <location>
        <begin position="597"/>
        <end position="620"/>
    </location>
</feature>
<keyword evidence="12 15" id="KW-0482">Metalloprotease</keyword>
<dbReference type="Pfam" id="PF17862">
    <property type="entry name" value="AAA_lid_3"/>
    <property type="match status" value="1"/>
</dbReference>
<dbReference type="SMART" id="SM00382">
    <property type="entry name" value="AAA"/>
    <property type="match status" value="1"/>
</dbReference>
<dbReference type="Gene3D" id="3.40.50.300">
    <property type="entry name" value="P-loop containing nucleotide triphosphate hydrolases"/>
    <property type="match status" value="1"/>
</dbReference>
<dbReference type="InterPro" id="IPR011546">
    <property type="entry name" value="Pept_M41_FtsH_extracell"/>
</dbReference>
<dbReference type="FunFam" id="1.20.58.760:FF:000001">
    <property type="entry name" value="ATP-dependent zinc metalloprotease FtsH"/>
    <property type="match status" value="1"/>
</dbReference>
<evidence type="ECO:0000256" key="4">
    <source>
        <dbReference type="ARBA" id="ARBA00022670"/>
    </source>
</evidence>
<keyword evidence="5 15" id="KW-0812">Transmembrane</keyword>
<dbReference type="CDD" id="cd19501">
    <property type="entry name" value="RecA-like_FtsH"/>
    <property type="match status" value="1"/>
</dbReference>
<dbReference type="EC" id="3.4.24.-" evidence="15"/>
<comment type="subunit">
    <text evidence="15">Homohexamer.</text>
</comment>
<evidence type="ECO:0000256" key="2">
    <source>
        <dbReference type="ARBA" id="ARBA00010044"/>
    </source>
</evidence>
<gene>
    <name evidence="15" type="primary">ftsH</name>
    <name evidence="19" type="ORF">FXF49_10845</name>
</gene>
<keyword evidence="7 15" id="KW-0547">Nucleotide-binding</keyword>
<feature type="domain" description="AAA+ ATPase" evidence="18">
    <location>
        <begin position="186"/>
        <end position="325"/>
    </location>
</feature>
<dbReference type="SUPFAM" id="SSF52540">
    <property type="entry name" value="P-loop containing nucleoside triphosphate hydrolases"/>
    <property type="match status" value="1"/>
</dbReference>
<dbReference type="GO" id="GO:0030163">
    <property type="term" value="P:protein catabolic process"/>
    <property type="evidence" value="ECO:0007669"/>
    <property type="project" value="UniProtKB-UniRule"/>
</dbReference>
<comment type="similarity">
    <text evidence="16">Belongs to the AAA ATPase family.</text>
</comment>
<dbReference type="GO" id="GO:0008270">
    <property type="term" value="F:zinc ion binding"/>
    <property type="evidence" value="ECO:0007669"/>
    <property type="project" value="UniProtKB-UniRule"/>
</dbReference>
<keyword evidence="10 15" id="KW-0067">ATP-binding</keyword>
<evidence type="ECO:0000256" key="6">
    <source>
        <dbReference type="ARBA" id="ARBA00022723"/>
    </source>
</evidence>
<feature type="binding site" evidence="15">
    <location>
        <begin position="194"/>
        <end position="201"/>
    </location>
    <ligand>
        <name>ATP</name>
        <dbReference type="ChEBI" id="CHEBI:30616"/>
    </ligand>
</feature>
<dbReference type="InterPro" id="IPR037219">
    <property type="entry name" value="Peptidase_M41-like"/>
</dbReference>
<evidence type="ECO:0000256" key="11">
    <source>
        <dbReference type="ARBA" id="ARBA00022989"/>
    </source>
</evidence>
<accession>A0A5D0MM72</accession>
<dbReference type="GO" id="GO:0004222">
    <property type="term" value="F:metalloendopeptidase activity"/>
    <property type="evidence" value="ECO:0007669"/>
    <property type="project" value="InterPro"/>
</dbReference>
<dbReference type="Pfam" id="PF06480">
    <property type="entry name" value="FtsH_ext"/>
    <property type="match status" value="1"/>
</dbReference>
<comment type="cofactor">
    <cofactor evidence="15">
        <name>Zn(2+)</name>
        <dbReference type="ChEBI" id="CHEBI:29105"/>
    </cofactor>
    <text evidence="15">Binds 1 zinc ion per subunit.</text>
</comment>
<evidence type="ECO:0000256" key="7">
    <source>
        <dbReference type="ARBA" id="ARBA00022741"/>
    </source>
</evidence>
<dbReference type="InterPro" id="IPR005936">
    <property type="entry name" value="FtsH"/>
</dbReference>
<feature type="binding site" evidence="15">
    <location>
        <position position="420"/>
    </location>
    <ligand>
        <name>Zn(2+)</name>
        <dbReference type="ChEBI" id="CHEBI:29105"/>
        <note>catalytic</note>
    </ligand>
</feature>
<comment type="similarity">
    <text evidence="14 15">In the central section; belongs to the AAA ATPase family.</text>
</comment>
<dbReference type="AlphaFoldDB" id="A0A5D0MM72"/>
<feature type="transmembrane region" description="Helical" evidence="15">
    <location>
        <begin position="101"/>
        <end position="122"/>
    </location>
</feature>
<dbReference type="NCBIfam" id="TIGR01241">
    <property type="entry name" value="FtsH_fam"/>
    <property type="match status" value="1"/>
</dbReference>
<comment type="caution">
    <text evidence="19">The sequence shown here is derived from an EMBL/GenBank/DDBJ whole genome shotgun (WGS) entry which is preliminary data.</text>
</comment>
<evidence type="ECO:0000256" key="12">
    <source>
        <dbReference type="ARBA" id="ARBA00023049"/>
    </source>
</evidence>
<evidence type="ECO:0000256" key="14">
    <source>
        <dbReference type="ARBA" id="ARBA00061570"/>
    </source>
</evidence>
<dbReference type="HAMAP" id="MF_01458">
    <property type="entry name" value="FtsH"/>
    <property type="match status" value="1"/>
</dbReference>
<keyword evidence="3 15" id="KW-1003">Cell membrane</keyword>
<dbReference type="GO" id="GO:0004176">
    <property type="term" value="F:ATP-dependent peptidase activity"/>
    <property type="evidence" value="ECO:0007669"/>
    <property type="project" value="InterPro"/>
</dbReference>
<proteinExistence type="inferred from homology"/>
<dbReference type="InterPro" id="IPR003593">
    <property type="entry name" value="AAA+_ATPase"/>
</dbReference>
<evidence type="ECO:0000256" key="5">
    <source>
        <dbReference type="ARBA" id="ARBA00022692"/>
    </source>
</evidence>
<protein>
    <recommendedName>
        <fullName evidence="15">ATP-dependent zinc metalloprotease FtsH</fullName>
        <ecNumber evidence="15">3.4.24.-</ecNumber>
    </recommendedName>
</protein>
<dbReference type="PANTHER" id="PTHR23076">
    <property type="entry name" value="METALLOPROTEASE M41 FTSH"/>
    <property type="match status" value="1"/>
</dbReference>
<dbReference type="Pfam" id="PF00004">
    <property type="entry name" value="AAA"/>
    <property type="match status" value="1"/>
</dbReference>
<feature type="binding site" evidence="15">
    <location>
        <position position="416"/>
    </location>
    <ligand>
        <name>Zn(2+)</name>
        <dbReference type="ChEBI" id="CHEBI:29105"/>
        <note>catalytic</note>
    </ligand>
</feature>
<keyword evidence="13 15" id="KW-0472">Membrane</keyword>
<feature type="transmembrane region" description="Helical" evidence="15">
    <location>
        <begin position="9"/>
        <end position="26"/>
    </location>
</feature>
<evidence type="ECO:0000256" key="17">
    <source>
        <dbReference type="SAM" id="MobiDB-lite"/>
    </source>
</evidence>
<dbReference type="InterPro" id="IPR027417">
    <property type="entry name" value="P-loop_NTPase"/>
</dbReference>
<dbReference type="InterPro" id="IPR041569">
    <property type="entry name" value="AAA_lid_3"/>
</dbReference>
<name>A0A5D0MM72_FLESI</name>
<dbReference type="FunFam" id="3.40.50.300:FF:000001">
    <property type="entry name" value="ATP-dependent zinc metalloprotease FtsH"/>
    <property type="match status" value="1"/>
</dbReference>
<dbReference type="PROSITE" id="PS00674">
    <property type="entry name" value="AAA"/>
    <property type="match status" value="1"/>
</dbReference>
<evidence type="ECO:0000256" key="3">
    <source>
        <dbReference type="ARBA" id="ARBA00022475"/>
    </source>
</evidence>
<evidence type="ECO:0000256" key="16">
    <source>
        <dbReference type="RuleBase" id="RU003651"/>
    </source>
</evidence>
<comment type="function">
    <text evidence="15">Acts as a processive, ATP-dependent zinc metallopeptidase for both cytoplasmic and membrane proteins. Plays a role in the quality control of integral membrane proteins.</text>
</comment>
<dbReference type="InterPro" id="IPR003960">
    <property type="entry name" value="ATPase_AAA_CS"/>
</dbReference>
<reference evidence="19 20" key="1">
    <citation type="submission" date="2019-08" db="EMBL/GenBank/DDBJ databases">
        <title>Genomic characterization of a novel candidate phylum (ARYD3) from a high temperature, high salinity tertiary oil reservoir in north central Oklahoma, USA.</title>
        <authorList>
            <person name="Youssef N.H."/>
            <person name="Yadav A."/>
            <person name="Elshahed M.S."/>
        </authorList>
    </citation>
    <scope>NUCLEOTIDE SEQUENCE [LARGE SCALE GENOMIC DNA]</scope>
    <source>
        <strain evidence="19">ARYD1</strain>
    </source>
</reference>
<dbReference type="InterPro" id="IPR000642">
    <property type="entry name" value="Peptidase_M41"/>
</dbReference>
<keyword evidence="4 15" id="KW-0645">Protease</keyword>
<dbReference type="Gene3D" id="1.20.58.760">
    <property type="entry name" value="Peptidase M41"/>
    <property type="match status" value="1"/>
</dbReference>
<dbReference type="GO" id="GO:0005524">
    <property type="term" value="F:ATP binding"/>
    <property type="evidence" value="ECO:0007669"/>
    <property type="project" value="UniProtKB-UniRule"/>
</dbReference>
<evidence type="ECO:0000256" key="8">
    <source>
        <dbReference type="ARBA" id="ARBA00022801"/>
    </source>
</evidence>
<dbReference type="EMBL" id="VSIV01000317">
    <property type="protein sequence ID" value="TYB32571.1"/>
    <property type="molecule type" value="Genomic_DNA"/>
</dbReference>
<comment type="subcellular location">
    <subcellularLocation>
        <location evidence="15">Cell membrane</location>
        <topology evidence="15">Multi-pass membrane protein</topology>
        <orientation evidence="15">Cytoplasmic side</orientation>
    </subcellularLocation>
    <subcellularLocation>
        <location evidence="1">Membrane</location>
    </subcellularLocation>
</comment>
<evidence type="ECO:0000256" key="13">
    <source>
        <dbReference type="ARBA" id="ARBA00023136"/>
    </source>
</evidence>
<evidence type="ECO:0000256" key="10">
    <source>
        <dbReference type="ARBA" id="ARBA00022840"/>
    </source>
</evidence>
<feature type="binding site" evidence="15">
    <location>
        <position position="492"/>
    </location>
    <ligand>
        <name>Zn(2+)</name>
        <dbReference type="ChEBI" id="CHEBI:29105"/>
        <note>catalytic</note>
    </ligand>
</feature>
<keyword evidence="11 15" id="KW-1133">Transmembrane helix</keyword>
<evidence type="ECO:0000256" key="15">
    <source>
        <dbReference type="HAMAP-Rule" id="MF_01458"/>
    </source>
</evidence>
<dbReference type="InterPro" id="IPR003959">
    <property type="entry name" value="ATPase_AAA_core"/>
</dbReference>
<feature type="active site" evidence="15">
    <location>
        <position position="417"/>
    </location>
</feature>
<dbReference type="Pfam" id="PF01434">
    <property type="entry name" value="Peptidase_M41"/>
    <property type="match status" value="1"/>
</dbReference>
<dbReference type="GO" id="GO:0005886">
    <property type="term" value="C:plasma membrane"/>
    <property type="evidence" value="ECO:0007669"/>
    <property type="project" value="UniProtKB-SubCell"/>
</dbReference>
<dbReference type="FunFam" id="1.10.8.60:FF:000001">
    <property type="entry name" value="ATP-dependent zinc metalloprotease FtsH"/>
    <property type="match status" value="1"/>
</dbReference>
<evidence type="ECO:0000256" key="1">
    <source>
        <dbReference type="ARBA" id="ARBA00004370"/>
    </source>
</evidence>
<dbReference type="Gene3D" id="1.10.8.60">
    <property type="match status" value="1"/>
</dbReference>
<dbReference type="GO" id="GO:0016887">
    <property type="term" value="F:ATP hydrolysis activity"/>
    <property type="evidence" value="ECO:0007669"/>
    <property type="project" value="UniProtKB-UniRule"/>
</dbReference>
<comment type="similarity">
    <text evidence="2 15">In the C-terminal section; belongs to the peptidase M41 family.</text>
</comment>
<dbReference type="PANTHER" id="PTHR23076:SF97">
    <property type="entry name" value="ATP-DEPENDENT ZINC METALLOPROTEASE YME1L1"/>
    <property type="match status" value="1"/>
</dbReference>
<evidence type="ECO:0000313" key="20">
    <source>
        <dbReference type="Proteomes" id="UP000323337"/>
    </source>
</evidence>
<dbReference type="Gene3D" id="3.30.720.210">
    <property type="match status" value="1"/>
</dbReference>
<evidence type="ECO:0000313" key="19">
    <source>
        <dbReference type="EMBL" id="TYB32571.1"/>
    </source>
</evidence>